<dbReference type="GO" id="GO:0006974">
    <property type="term" value="P:DNA damage response"/>
    <property type="evidence" value="ECO:0007669"/>
    <property type="project" value="UniProtKB-ARBA"/>
</dbReference>
<dbReference type="GO" id="GO:0005524">
    <property type="term" value="F:ATP binding"/>
    <property type="evidence" value="ECO:0007669"/>
    <property type="project" value="UniProtKB-KW"/>
</dbReference>
<keyword evidence="13" id="KW-0238">DNA-binding</keyword>
<dbReference type="PANTHER" id="PTHR11472:SF41">
    <property type="entry name" value="ATP-DEPENDENT DNA HELICASE DDX11-RELATED"/>
    <property type="match status" value="1"/>
</dbReference>
<dbReference type="GO" id="GO:0051536">
    <property type="term" value="F:iron-sulfur cluster binding"/>
    <property type="evidence" value="ECO:0007669"/>
    <property type="project" value="UniProtKB-KW"/>
</dbReference>
<keyword evidence="16" id="KW-0131">Cell cycle</keyword>
<accession>A0A0J9XED3</accession>
<dbReference type="GO" id="GO:0046872">
    <property type="term" value="F:metal ion binding"/>
    <property type="evidence" value="ECO:0007669"/>
    <property type="project" value="UniProtKB-KW"/>
</dbReference>
<keyword evidence="10" id="KW-0067">ATP-binding</keyword>
<proteinExistence type="inferred from homology"/>
<keyword evidence="15" id="KW-0539">Nucleus</keyword>
<evidence type="ECO:0000256" key="4">
    <source>
        <dbReference type="ARBA" id="ARBA00016387"/>
    </source>
</evidence>
<evidence type="ECO:0000256" key="17">
    <source>
        <dbReference type="ARBA" id="ARBA00029709"/>
    </source>
</evidence>
<dbReference type="GO" id="GO:0043139">
    <property type="term" value="F:5'-3' DNA helicase activity"/>
    <property type="evidence" value="ECO:0007669"/>
    <property type="project" value="UniProtKB-EC"/>
</dbReference>
<comment type="subcellular location">
    <subcellularLocation>
        <location evidence="2">Nucleus</location>
    </subcellularLocation>
</comment>
<comment type="caution">
    <text evidence="25">The sequence shown here is derived from an EMBL/GenBank/DDBJ whole genome shotgun (WGS) entry which is preliminary data.</text>
</comment>
<dbReference type="InterPro" id="IPR042493">
    <property type="entry name" value="XPD_DNA_FeS"/>
</dbReference>
<dbReference type="GO" id="GO:0006139">
    <property type="term" value="P:nucleobase-containing compound metabolic process"/>
    <property type="evidence" value="ECO:0007669"/>
    <property type="project" value="InterPro"/>
</dbReference>
<evidence type="ECO:0000256" key="1">
    <source>
        <dbReference type="ARBA" id="ARBA00001966"/>
    </source>
</evidence>
<dbReference type="NCBIfam" id="TIGR00604">
    <property type="entry name" value="rad3"/>
    <property type="match status" value="1"/>
</dbReference>
<evidence type="ECO:0000256" key="8">
    <source>
        <dbReference type="ARBA" id="ARBA00022801"/>
    </source>
</evidence>
<evidence type="ECO:0000256" key="7">
    <source>
        <dbReference type="ARBA" id="ARBA00022741"/>
    </source>
</evidence>
<comment type="cofactor">
    <cofactor evidence="1">
        <name>[4Fe-4S] cluster</name>
        <dbReference type="ChEBI" id="CHEBI:49883"/>
    </cofactor>
</comment>
<evidence type="ECO:0000256" key="5">
    <source>
        <dbReference type="ARBA" id="ARBA00017386"/>
    </source>
</evidence>
<dbReference type="InterPro" id="IPR014013">
    <property type="entry name" value="Helic_SF1/SF2_ATP-bd_DinG/Rad3"/>
</dbReference>
<evidence type="ECO:0000256" key="21">
    <source>
        <dbReference type="ARBA" id="ARBA00045702"/>
    </source>
</evidence>
<evidence type="ECO:0000256" key="11">
    <source>
        <dbReference type="ARBA" id="ARBA00023004"/>
    </source>
</evidence>
<evidence type="ECO:0000256" key="12">
    <source>
        <dbReference type="ARBA" id="ARBA00023014"/>
    </source>
</evidence>
<dbReference type="EC" id="5.6.2.3" evidence="18"/>
<evidence type="ECO:0000256" key="23">
    <source>
        <dbReference type="SAM" id="Coils"/>
    </source>
</evidence>
<evidence type="ECO:0000313" key="26">
    <source>
        <dbReference type="Proteomes" id="UP000242525"/>
    </source>
</evidence>
<dbReference type="PANTHER" id="PTHR11472">
    <property type="entry name" value="DNA REPAIR DEAD HELICASE RAD3/XP-D SUBFAMILY MEMBER"/>
    <property type="match status" value="1"/>
</dbReference>
<dbReference type="CDD" id="cd18788">
    <property type="entry name" value="SF2_C_XPD"/>
    <property type="match status" value="1"/>
</dbReference>
<dbReference type="InterPro" id="IPR027417">
    <property type="entry name" value="P-loop_NTPase"/>
</dbReference>
<dbReference type="Pfam" id="PF06733">
    <property type="entry name" value="DEAD_2"/>
    <property type="match status" value="1"/>
</dbReference>
<dbReference type="InterPro" id="IPR006555">
    <property type="entry name" value="ATP-dep_Helicase_C"/>
</dbReference>
<evidence type="ECO:0000256" key="18">
    <source>
        <dbReference type="ARBA" id="ARBA00044969"/>
    </source>
</evidence>
<dbReference type="SUPFAM" id="SSF52540">
    <property type="entry name" value="P-loop containing nucleoside triphosphate hydrolases"/>
    <property type="match status" value="1"/>
</dbReference>
<dbReference type="Gene3D" id="1.10.275.40">
    <property type="match status" value="1"/>
</dbReference>
<keyword evidence="23" id="KW-0175">Coiled coil</keyword>
<keyword evidence="7" id="KW-0547">Nucleotide-binding</keyword>
<evidence type="ECO:0000256" key="20">
    <source>
        <dbReference type="ARBA" id="ARBA00045008"/>
    </source>
</evidence>
<dbReference type="GO" id="GO:0034085">
    <property type="term" value="P:establishment of sister chromatid cohesion"/>
    <property type="evidence" value="ECO:0007669"/>
    <property type="project" value="TreeGrafter"/>
</dbReference>
<dbReference type="PROSITE" id="PS51193">
    <property type="entry name" value="HELICASE_ATP_BIND_2"/>
    <property type="match status" value="1"/>
</dbReference>
<dbReference type="Proteomes" id="UP000242525">
    <property type="component" value="Unassembled WGS sequence"/>
</dbReference>
<keyword evidence="26" id="KW-1185">Reference proteome</keyword>
<evidence type="ECO:0000256" key="13">
    <source>
        <dbReference type="ARBA" id="ARBA00023125"/>
    </source>
</evidence>
<dbReference type="InterPro" id="IPR013020">
    <property type="entry name" value="Rad3/Chl1-like"/>
</dbReference>
<sequence length="846" mass="96929">MPEVKESYYDINKTLTESRHFNHPYKPYDIQLDFMKTLYSTLESKKVGIFESPTGTGKTLSLICGSMSWLRDHNRGEFEKSLDDLNKDDNDHEPAWVREHTRKIKEDEMLERIKEFEEKLERVREKERKVSRLNAMNGQPRRVKRQNIVVENEKPDDDDFYLLKDDDENLTLALDPATSALLASLDDPIPDNDLAPPKEKVKIYFASRTHSQLSQFVGQLRLPEFPPSVNSKLVPRESTKEISLSSRKHLCIHSKVSKYNSVSQMNDACHDMAKKSTTRCKFHLNMHELKDQVLQREFQNKALAEIKDIEDLADLGRELHVCPYYATREVADWCDVIALPYQLLLQKEARESLKISLENSIVVIDEAHNLLDVISSLHSISITHTEIKRSLLGLQTYYNKFSKRLGRNNLVNLSKLIQAVKALENFMTKSLEKPRNQIAPGKEIKLSEFFSKSHSLDMINSFEMEKFIKKTKLVFKIESYLDKLAVEEKKSISNLVLSKTMSFLSALGNPSWEGKFSYGWSSDKTLQLEYILLDPSFPFKEIITKARCTILAGGTMKPMDDYLNYLFPYLEQSQITQFSCDHIIPDENLVVLPIAESATGQKFSFTFAERNSKPMIQELGLTILSMIKEIPHGVVIFFPSYSYMNSVVQIWQSQLTPRGHSIYEEINNLKKVFSEPQTSSISVEEVLDQFGTEIQACKDANDLAHTGAILFSVVGGKMSEGINFSDDLARGVIMIGLPFPNAFSAEMVAKREYVENKVLETGGTRDEARAKARDFYENICMRAVNQCVGRAVRHALDYSSIILIDARYQNKPIQEKLSFWVQKRICQVTSVGNANNILKRFFVTKK</sequence>
<dbReference type="Gene3D" id="3.40.50.300">
    <property type="entry name" value="P-loop containing nucleotide triphosphate hydrolases"/>
    <property type="match status" value="3"/>
</dbReference>
<gene>
    <name evidence="25" type="ORF">BN980_GECA12s00142g</name>
</gene>
<keyword evidence="6" id="KW-0479">Metal-binding</keyword>
<dbReference type="InterPro" id="IPR045028">
    <property type="entry name" value="DinG/Rad3-like"/>
</dbReference>
<keyword evidence="14" id="KW-0413">Isomerase</keyword>
<feature type="domain" description="Helicase ATP-binding" evidence="24">
    <location>
        <begin position="17"/>
        <end position="420"/>
    </location>
</feature>
<evidence type="ECO:0000256" key="3">
    <source>
        <dbReference type="ARBA" id="ARBA00008435"/>
    </source>
</evidence>
<evidence type="ECO:0000256" key="2">
    <source>
        <dbReference type="ARBA" id="ARBA00004123"/>
    </source>
</evidence>
<dbReference type="GO" id="GO:0005634">
    <property type="term" value="C:nucleus"/>
    <property type="evidence" value="ECO:0007669"/>
    <property type="project" value="UniProtKB-SubCell"/>
</dbReference>
<evidence type="ECO:0000259" key="24">
    <source>
        <dbReference type="PROSITE" id="PS51193"/>
    </source>
</evidence>
<evidence type="ECO:0000256" key="19">
    <source>
        <dbReference type="ARBA" id="ARBA00044998"/>
    </source>
</evidence>
<evidence type="ECO:0000313" key="25">
    <source>
        <dbReference type="EMBL" id="CDO55634.1"/>
    </source>
</evidence>
<dbReference type="GO" id="GO:0003677">
    <property type="term" value="F:DNA binding"/>
    <property type="evidence" value="ECO:0007669"/>
    <property type="project" value="UniProtKB-KW"/>
</dbReference>
<name>A0A0J9XED3_GEOCN</name>
<dbReference type="FunFam" id="3.40.50.300:FF:001372">
    <property type="entry name" value="ATP-dependent DNA helicase chl1"/>
    <property type="match status" value="1"/>
</dbReference>
<dbReference type="InterPro" id="IPR002464">
    <property type="entry name" value="DNA/RNA_helicase_DEAH_CS"/>
</dbReference>
<dbReference type="EMBL" id="CCBN010000012">
    <property type="protein sequence ID" value="CDO55634.1"/>
    <property type="molecule type" value="Genomic_DNA"/>
</dbReference>
<keyword evidence="9 25" id="KW-0347">Helicase</keyword>
<evidence type="ECO:0000256" key="22">
    <source>
        <dbReference type="ARBA" id="ARBA00048954"/>
    </source>
</evidence>
<dbReference type="STRING" id="1173061.A0A0J9XED3"/>
<dbReference type="AlphaFoldDB" id="A0A0J9XED3"/>
<comment type="function">
    <text evidence="21">ATP-dependent DNA helicase important for chromosome transmission and normal cell cycle progression in G(2)/M. May have a role in changing DNA topology to allow the loading of proteins involved in maintaining sister chromatid cohesion in the vicinity of the centromeres. Has a specific role in chromosome segregation during meiosis II.</text>
</comment>
<feature type="coiled-coil region" evidence="23">
    <location>
        <begin position="106"/>
        <end position="136"/>
    </location>
</feature>
<dbReference type="InterPro" id="IPR010614">
    <property type="entry name" value="RAD3-like_helicase_DEAD"/>
</dbReference>
<dbReference type="GO" id="GO:0016818">
    <property type="term" value="F:hydrolase activity, acting on acid anhydrides, in phosphorus-containing anhydrides"/>
    <property type="evidence" value="ECO:0007669"/>
    <property type="project" value="InterPro"/>
</dbReference>
<evidence type="ECO:0000256" key="16">
    <source>
        <dbReference type="ARBA" id="ARBA00023306"/>
    </source>
</evidence>
<dbReference type="Gene3D" id="1.10.30.20">
    <property type="entry name" value="Bacterial XPD DNA helicase, FeS cluster domain"/>
    <property type="match status" value="1"/>
</dbReference>
<dbReference type="SMART" id="SM00491">
    <property type="entry name" value="HELICc2"/>
    <property type="match status" value="1"/>
</dbReference>
<evidence type="ECO:0000256" key="9">
    <source>
        <dbReference type="ARBA" id="ARBA00022806"/>
    </source>
</evidence>
<keyword evidence="12" id="KW-0411">Iron-sulfur</keyword>
<dbReference type="OrthoDB" id="267079at2759"/>
<comment type="catalytic activity">
    <reaction evidence="22">
        <text>ATP + H2O = ADP + phosphate + H(+)</text>
        <dbReference type="Rhea" id="RHEA:13065"/>
        <dbReference type="ChEBI" id="CHEBI:15377"/>
        <dbReference type="ChEBI" id="CHEBI:15378"/>
        <dbReference type="ChEBI" id="CHEBI:30616"/>
        <dbReference type="ChEBI" id="CHEBI:43474"/>
        <dbReference type="ChEBI" id="CHEBI:456216"/>
        <dbReference type="EC" id="5.6.2.3"/>
    </reaction>
</comment>
<organism evidence="25 26">
    <name type="scientific">Geotrichum candidum</name>
    <name type="common">Oospora lactis</name>
    <name type="synonym">Dipodascus geotrichum</name>
    <dbReference type="NCBI Taxonomy" id="1173061"/>
    <lineage>
        <taxon>Eukaryota</taxon>
        <taxon>Fungi</taxon>
        <taxon>Dikarya</taxon>
        <taxon>Ascomycota</taxon>
        <taxon>Saccharomycotina</taxon>
        <taxon>Dipodascomycetes</taxon>
        <taxon>Dipodascales</taxon>
        <taxon>Dipodascaceae</taxon>
        <taxon>Geotrichum</taxon>
    </lineage>
</organism>
<evidence type="ECO:0000256" key="10">
    <source>
        <dbReference type="ARBA" id="ARBA00022840"/>
    </source>
</evidence>
<dbReference type="Pfam" id="PF13307">
    <property type="entry name" value="Helicase_C_2"/>
    <property type="match status" value="1"/>
</dbReference>
<dbReference type="SMART" id="SM00488">
    <property type="entry name" value="DEXDc2"/>
    <property type="match status" value="1"/>
</dbReference>
<protein>
    <recommendedName>
        <fullName evidence="5">ATP-dependent DNA helicase CHL1</fullName>
        <ecNumber evidence="18">5.6.2.3</ecNumber>
    </recommendedName>
    <alternativeName>
        <fullName evidence="4">ATP-dependent DNA helicase chl1</fullName>
    </alternativeName>
    <alternativeName>
        <fullName evidence="17">Chromosome loss protein 1</fullName>
    </alternativeName>
    <alternativeName>
        <fullName evidence="19 20">DNA 5'-3' helicase CHL1</fullName>
    </alternativeName>
</protein>
<dbReference type="PROSITE" id="PS00690">
    <property type="entry name" value="DEAH_ATP_HELICASE"/>
    <property type="match status" value="1"/>
</dbReference>
<keyword evidence="8" id="KW-0378">Hydrolase</keyword>
<keyword evidence="11" id="KW-0408">Iron</keyword>
<evidence type="ECO:0000256" key="15">
    <source>
        <dbReference type="ARBA" id="ARBA00023242"/>
    </source>
</evidence>
<reference evidence="25" key="1">
    <citation type="submission" date="2014-03" db="EMBL/GenBank/DDBJ databases">
        <authorList>
            <person name="Casaregola S."/>
        </authorList>
    </citation>
    <scope>NUCLEOTIDE SEQUENCE [LARGE SCALE GENOMIC DNA]</scope>
    <source>
        <strain evidence="25">CLIB 918</strain>
    </source>
</reference>
<dbReference type="InterPro" id="IPR006554">
    <property type="entry name" value="Helicase-like_DEXD_c2"/>
</dbReference>
<comment type="similarity">
    <text evidence="3">Belongs to the DEAD box helicase family. DEAH subfamily. DDX11/CHL1 sub-subfamily.</text>
</comment>
<evidence type="ECO:0000256" key="6">
    <source>
        <dbReference type="ARBA" id="ARBA00022723"/>
    </source>
</evidence>
<evidence type="ECO:0000256" key="14">
    <source>
        <dbReference type="ARBA" id="ARBA00023235"/>
    </source>
</evidence>